<dbReference type="OrthoDB" id="9807606at2"/>
<dbReference type="Gene3D" id="1.10.12.10">
    <property type="entry name" value="Lyase 2-enoyl-coa Hydratase, Chain A, domain 2"/>
    <property type="match status" value="1"/>
</dbReference>
<comment type="caution">
    <text evidence="2">The sequence shown here is derived from an EMBL/GenBank/DDBJ whole genome shotgun (WGS) entry which is preliminary data.</text>
</comment>
<dbReference type="InterPro" id="IPR029045">
    <property type="entry name" value="ClpP/crotonase-like_dom_sf"/>
</dbReference>
<dbReference type="InterPro" id="IPR001753">
    <property type="entry name" value="Enoyl-CoA_hydra/iso"/>
</dbReference>
<dbReference type="STRING" id="1834516.BL253_31040"/>
<dbReference type="Proteomes" id="UP000188929">
    <property type="component" value="Unassembled WGS sequence"/>
</dbReference>
<dbReference type="GO" id="GO:0003824">
    <property type="term" value="F:catalytic activity"/>
    <property type="evidence" value="ECO:0007669"/>
    <property type="project" value="UniProtKB-ARBA"/>
</dbReference>
<keyword evidence="3" id="KW-1185">Reference proteome</keyword>
<dbReference type="AlphaFoldDB" id="A0A1V2I272"/>
<gene>
    <name evidence="2" type="ORF">BL253_31040</name>
</gene>
<evidence type="ECO:0000256" key="1">
    <source>
        <dbReference type="ARBA" id="ARBA00005254"/>
    </source>
</evidence>
<proteinExistence type="inferred from homology"/>
<evidence type="ECO:0000313" key="3">
    <source>
        <dbReference type="Proteomes" id="UP000188929"/>
    </source>
</evidence>
<sequence length="263" mass="28215">MASTLVERHDGLVTVTFNRPQKKNALNAENWGDLDRILTEVAVNPEDRALLLTGAGGNFSSGADLSPNGNTGGLTGHGRQLILHEMRIVGDLINRLHRLPKPTLAAVDGVCVGVALGLALACDLVVASEQARFCEVFARRGLALDGGTSWTLPRHVGLRRAKQIAFFGDIVEAGDALAWGMVNEVVPADDLPKVAAAWGRRLAAGPTTTLSLIKRQLDASGSLTFEQAVEDEARSQHIAYTTKDMAEGIRSFLERRDPRFTGS</sequence>
<protein>
    <submittedName>
        <fullName evidence="2">Enoyl-CoA hydratase</fullName>
    </submittedName>
</protein>
<organism evidence="2 3">
    <name type="scientific">Pseudofrankia asymbiotica</name>
    <dbReference type="NCBI Taxonomy" id="1834516"/>
    <lineage>
        <taxon>Bacteria</taxon>
        <taxon>Bacillati</taxon>
        <taxon>Actinomycetota</taxon>
        <taxon>Actinomycetes</taxon>
        <taxon>Frankiales</taxon>
        <taxon>Frankiaceae</taxon>
        <taxon>Pseudofrankia</taxon>
    </lineage>
</organism>
<dbReference type="PANTHER" id="PTHR43459">
    <property type="entry name" value="ENOYL-COA HYDRATASE"/>
    <property type="match status" value="1"/>
</dbReference>
<dbReference type="EMBL" id="MOMC01000074">
    <property type="protein sequence ID" value="ONH24188.1"/>
    <property type="molecule type" value="Genomic_DNA"/>
</dbReference>
<dbReference type="Pfam" id="PF00378">
    <property type="entry name" value="ECH_1"/>
    <property type="match status" value="1"/>
</dbReference>
<dbReference type="SUPFAM" id="SSF52096">
    <property type="entry name" value="ClpP/crotonase"/>
    <property type="match status" value="1"/>
</dbReference>
<dbReference type="Gene3D" id="3.90.226.10">
    <property type="entry name" value="2-enoyl-CoA Hydratase, Chain A, domain 1"/>
    <property type="match status" value="1"/>
</dbReference>
<dbReference type="RefSeq" id="WP_076820945.1">
    <property type="nucleotide sequence ID" value="NZ_MOMC01000074.1"/>
</dbReference>
<comment type="similarity">
    <text evidence="1">Belongs to the enoyl-CoA hydratase/isomerase family.</text>
</comment>
<dbReference type="PANTHER" id="PTHR43459:SF1">
    <property type="entry name" value="EG:BACN32G11.4 PROTEIN"/>
    <property type="match status" value="1"/>
</dbReference>
<evidence type="ECO:0000313" key="2">
    <source>
        <dbReference type="EMBL" id="ONH24188.1"/>
    </source>
</evidence>
<dbReference type="InterPro" id="IPR014748">
    <property type="entry name" value="Enoyl-CoA_hydra_C"/>
</dbReference>
<name>A0A1V2I272_9ACTN</name>
<accession>A0A1V2I272</accession>
<dbReference type="CDD" id="cd06558">
    <property type="entry name" value="crotonase-like"/>
    <property type="match status" value="1"/>
</dbReference>
<reference evidence="3" key="1">
    <citation type="submission" date="2016-10" db="EMBL/GenBank/DDBJ databases">
        <title>Frankia sp. NRRL B-16386 Genome sequencing.</title>
        <authorList>
            <person name="Ghodhbane-Gtari F."/>
            <person name="Swanson E."/>
            <person name="Gueddou A."/>
            <person name="Hezbri K."/>
            <person name="Ktari K."/>
            <person name="Nouioui I."/>
            <person name="Morris K."/>
            <person name="Simpson S."/>
            <person name="Abebe-Akele F."/>
            <person name="Thomas K."/>
            <person name="Gtari M."/>
            <person name="Tisa L.S."/>
        </authorList>
    </citation>
    <scope>NUCLEOTIDE SEQUENCE [LARGE SCALE GENOMIC DNA]</scope>
    <source>
        <strain evidence="3">NRRL B-16386</strain>
    </source>
</reference>